<feature type="domain" description="Alpha/beta hydrolase fold-3" evidence="1">
    <location>
        <begin position="5"/>
        <end position="79"/>
    </location>
</feature>
<keyword evidence="3" id="KW-1185">Reference proteome</keyword>
<dbReference type="RefSeq" id="XP_016213753.1">
    <property type="nucleotide sequence ID" value="XM_016358652.1"/>
</dbReference>
<dbReference type="EMBL" id="KN847543">
    <property type="protein sequence ID" value="KIW03884.1"/>
    <property type="molecule type" value="Genomic_DNA"/>
</dbReference>
<organism evidence="2 3">
    <name type="scientific">Verruconis gallopava</name>
    <dbReference type="NCBI Taxonomy" id="253628"/>
    <lineage>
        <taxon>Eukaryota</taxon>
        <taxon>Fungi</taxon>
        <taxon>Dikarya</taxon>
        <taxon>Ascomycota</taxon>
        <taxon>Pezizomycotina</taxon>
        <taxon>Dothideomycetes</taxon>
        <taxon>Pleosporomycetidae</taxon>
        <taxon>Venturiales</taxon>
        <taxon>Sympoventuriaceae</taxon>
        <taxon>Verruconis</taxon>
    </lineage>
</organism>
<dbReference type="Proteomes" id="UP000053259">
    <property type="component" value="Unassembled WGS sequence"/>
</dbReference>
<evidence type="ECO:0000259" key="1">
    <source>
        <dbReference type="Pfam" id="PF07859"/>
    </source>
</evidence>
<evidence type="ECO:0000313" key="2">
    <source>
        <dbReference type="EMBL" id="KIW03884.1"/>
    </source>
</evidence>
<evidence type="ECO:0000313" key="3">
    <source>
        <dbReference type="Proteomes" id="UP000053259"/>
    </source>
</evidence>
<name>A0A0D2AXH7_9PEZI</name>
<dbReference type="Gene3D" id="3.40.50.1820">
    <property type="entry name" value="alpha/beta hydrolase"/>
    <property type="match status" value="1"/>
</dbReference>
<reference evidence="2 3" key="1">
    <citation type="submission" date="2015-01" db="EMBL/GenBank/DDBJ databases">
        <title>The Genome Sequence of Ochroconis gallopava CBS43764.</title>
        <authorList>
            <consortium name="The Broad Institute Genomics Platform"/>
            <person name="Cuomo C."/>
            <person name="de Hoog S."/>
            <person name="Gorbushina A."/>
            <person name="Stielow B."/>
            <person name="Teixiera M."/>
            <person name="Abouelleil A."/>
            <person name="Chapman S.B."/>
            <person name="Priest M."/>
            <person name="Young S.K."/>
            <person name="Wortman J."/>
            <person name="Nusbaum C."/>
            <person name="Birren B."/>
        </authorList>
    </citation>
    <scope>NUCLEOTIDE SEQUENCE [LARGE SCALE GENOMIC DNA]</scope>
    <source>
        <strain evidence="2 3">CBS 43764</strain>
    </source>
</reference>
<dbReference type="GeneID" id="27313150"/>
<proteinExistence type="predicted"/>
<dbReference type="AlphaFoldDB" id="A0A0D2AXH7"/>
<dbReference type="InterPro" id="IPR013094">
    <property type="entry name" value="AB_hydrolase_3"/>
</dbReference>
<accession>A0A0D2AXH7</accession>
<gene>
    <name evidence="2" type="ORF">PV09_05177</name>
</gene>
<dbReference type="InterPro" id="IPR029058">
    <property type="entry name" value="AB_hydrolase_fold"/>
</dbReference>
<protein>
    <recommendedName>
        <fullName evidence="1">Alpha/beta hydrolase fold-3 domain-containing protein</fullName>
    </recommendedName>
</protein>
<dbReference type="InParanoid" id="A0A0D2AXH7"/>
<dbReference type="GO" id="GO:0016787">
    <property type="term" value="F:hydrolase activity"/>
    <property type="evidence" value="ECO:0007669"/>
    <property type="project" value="InterPro"/>
</dbReference>
<dbReference type="Pfam" id="PF07859">
    <property type="entry name" value="Abhydrolase_3"/>
    <property type="match status" value="1"/>
</dbReference>
<dbReference type="SUPFAM" id="SSF53474">
    <property type="entry name" value="alpha/beta-Hydrolases"/>
    <property type="match status" value="1"/>
</dbReference>
<dbReference type="STRING" id="253628.A0A0D2AXH7"/>
<dbReference type="OrthoDB" id="408631at2759"/>
<dbReference type="HOGENOM" id="CLU_012494_20_0_1"/>
<sequence>MAIMNQFLDEYAYDPTSKLFTPFAGPEEEWNFKNLPPTTFWICGMDPLRDDGIVYERVLKENGTKTKTYMYPGFPHSFWGFSPTLNASKKAVRDFVDGLMWLLEQH</sequence>
<dbReference type="VEuPathDB" id="FungiDB:PV09_05177"/>